<dbReference type="AlphaFoldDB" id="A0A2T7EHV4"/>
<organism evidence="1 2">
    <name type="scientific">Panicum hallii var. hallii</name>
    <dbReference type="NCBI Taxonomy" id="1504633"/>
    <lineage>
        <taxon>Eukaryota</taxon>
        <taxon>Viridiplantae</taxon>
        <taxon>Streptophyta</taxon>
        <taxon>Embryophyta</taxon>
        <taxon>Tracheophyta</taxon>
        <taxon>Spermatophyta</taxon>
        <taxon>Magnoliopsida</taxon>
        <taxon>Liliopsida</taxon>
        <taxon>Poales</taxon>
        <taxon>Poaceae</taxon>
        <taxon>PACMAD clade</taxon>
        <taxon>Panicoideae</taxon>
        <taxon>Panicodae</taxon>
        <taxon>Paniceae</taxon>
        <taxon>Panicinae</taxon>
        <taxon>Panicum</taxon>
        <taxon>Panicum sect. Panicum</taxon>
    </lineage>
</organism>
<evidence type="ECO:0000313" key="1">
    <source>
        <dbReference type="EMBL" id="PUZ67405.1"/>
    </source>
</evidence>
<evidence type="ECO:0000313" key="2">
    <source>
        <dbReference type="Proteomes" id="UP000244336"/>
    </source>
</evidence>
<dbReference type="Proteomes" id="UP000244336">
    <property type="component" value="Chromosome 3"/>
</dbReference>
<dbReference type="EMBL" id="CM009751">
    <property type="protein sequence ID" value="PUZ67405.1"/>
    <property type="molecule type" value="Genomic_DNA"/>
</dbReference>
<reference evidence="1 2" key="1">
    <citation type="submission" date="2018-04" db="EMBL/GenBank/DDBJ databases">
        <title>WGS assembly of Panicum hallii var. hallii HAL2.</title>
        <authorList>
            <person name="Lovell J."/>
            <person name="Jenkins J."/>
            <person name="Lowry D."/>
            <person name="Mamidi S."/>
            <person name="Sreedasyam A."/>
            <person name="Weng X."/>
            <person name="Barry K."/>
            <person name="Bonette J."/>
            <person name="Campitelli B."/>
            <person name="Daum C."/>
            <person name="Gordon S."/>
            <person name="Gould B."/>
            <person name="Lipzen A."/>
            <person name="MacQueen A."/>
            <person name="Palacio-Mejia J."/>
            <person name="Plott C."/>
            <person name="Shakirov E."/>
            <person name="Shu S."/>
            <person name="Yoshinaga Y."/>
            <person name="Zane M."/>
            <person name="Rokhsar D."/>
            <person name="Grimwood J."/>
            <person name="Schmutz J."/>
            <person name="Juenger T."/>
        </authorList>
    </citation>
    <scope>NUCLEOTIDE SEQUENCE [LARGE SCALE GENOMIC DNA]</scope>
    <source>
        <strain evidence="2">cv. HAL2</strain>
    </source>
</reference>
<gene>
    <name evidence="1" type="ORF">GQ55_3G432100</name>
</gene>
<name>A0A2T7EHV4_9POAL</name>
<dbReference type="STRING" id="1504633.A0A2T7EHV4"/>
<protein>
    <recommendedName>
        <fullName evidence="3">Reverse transcriptase zinc-binding domain-containing protein</fullName>
    </recommendedName>
</protein>
<keyword evidence="2" id="KW-1185">Reference proteome</keyword>
<proteinExistence type="predicted"/>
<sequence>MDLEPYTCDLCILQRRETVAHIFLRCNFAKACWNSIGIQYTSTRTLNQILSRIKRSLDVPFALEIVILMTSLRQCRPGKRSFARNSGLFF</sequence>
<accession>A0A2T7EHV4</accession>
<evidence type="ECO:0008006" key="3">
    <source>
        <dbReference type="Google" id="ProtNLM"/>
    </source>
</evidence>
<dbReference type="OrthoDB" id="683812at2759"/>
<dbReference type="Gramene" id="PUZ67405">
    <property type="protein sequence ID" value="PUZ67405"/>
    <property type="gene ID" value="GQ55_3G432100"/>
</dbReference>